<protein>
    <submittedName>
        <fullName evidence="2">Uncharacterized protein</fullName>
    </submittedName>
</protein>
<keyword evidence="3" id="KW-1185">Reference proteome</keyword>
<evidence type="ECO:0000313" key="2">
    <source>
        <dbReference type="EMBL" id="NKE38711.1"/>
    </source>
</evidence>
<comment type="caution">
    <text evidence="2">The sequence shown here is derived from an EMBL/GenBank/DDBJ whole genome shotgun (WGS) entry which is preliminary data.</text>
</comment>
<dbReference type="AlphaFoldDB" id="A0A846TXC0"/>
<dbReference type="RefSeq" id="WP_168105182.1">
    <property type="nucleotide sequence ID" value="NZ_CP051215.1"/>
</dbReference>
<dbReference type="Proteomes" id="UP000584587">
    <property type="component" value="Unassembled WGS sequence"/>
</dbReference>
<proteinExistence type="predicted"/>
<evidence type="ECO:0000313" key="3">
    <source>
        <dbReference type="Proteomes" id="UP000584587"/>
    </source>
</evidence>
<feature type="region of interest" description="Disordered" evidence="1">
    <location>
        <begin position="1"/>
        <end position="61"/>
    </location>
</feature>
<accession>A0A846TXC0</accession>
<dbReference type="EMBL" id="JAAVVK010000002">
    <property type="protein sequence ID" value="NKE38711.1"/>
    <property type="molecule type" value="Genomic_DNA"/>
</dbReference>
<feature type="compositionally biased region" description="Low complexity" evidence="1">
    <location>
        <begin position="28"/>
        <end position="60"/>
    </location>
</feature>
<evidence type="ECO:0000256" key="1">
    <source>
        <dbReference type="SAM" id="MobiDB-lite"/>
    </source>
</evidence>
<organism evidence="2 3">
    <name type="scientific">Spiroplasma platyhelix PALS-1</name>
    <dbReference type="NCBI Taxonomy" id="1276218"/>
    <lineage>
        <taxon>Bacteria</taxon>
        <taxon>Bacillati</taxon>
        <taxon>Mycoplasmatota</taxon>
        <taxon>Mollicutes</taxon>
        <taxon>Entomoplasmatales</taxon>
        <taxon>Spiroplasmataceae</taxon>
        <taxon>Spiroplasma</taxon>
    </lineage>
</organism>
<reference evidence="2 3" key="1">
    <citation type="submission" date="2020-04" db="EMBL/GenBank/DDBJ databases">
        <title>Complete genome sequence of Spiroplasma platyhelix ATCC 51748, an insect isolate.</title>
        <authorList>
            <person name="Green E.A."/>
            <person name="Klassen J.L."/>
        </authorList>
    </citation>
    <scope>NUCLEOTIDE SEQUENCE [LARGE SCALE GENOMIC DNA]</scope>
    <source>
        <strain evidence="2 3">PALS-1</strain>
    </source>
</reference>
<sequence length="213" mass="25374">MFSKNTDNKLGVNDSKIGKNDNVDLGDNKNNQTKQKSTIKKSQLENSNNSQNYENSQNFNADRIENHYYSTARAKEDSKNEQYLTVINLKNDALKRIYEIRDTFIECVKCREIHKRDITKMLKRRAEQNNYEKDFATLYDEEWDFSIVPQLPTSVDNWLEENVKFVKQQKEFLVNYQAMKPGFYTPCKKHINLGREWYMLELQITDYNKLINK</sequence>
<gene>
    <name evidence="2" type="ORF">HER12_02950</name>
</gene>
<name>A0A846TXC0_9MOLU</name>